<dbReference type="InterPro" id="IPR005821">
    <property type="entry name" value="Ion_trans_dom"/>
</dbReference>
<evidence type="ECO:0000256" key="7">
    <source>
        <dbReference type="ARBA" id="ARBA00023065"/>
    </source>
</evidence>
<dbReference type="Pfam" id="PF08344">
    <property type="entry name" value="TRP_2"/>
    <property type="match status" value="1"/>
</dbReference>
<dbReference type="GO" id="GO:0051480">
    <property type="term" value="P:regulation of cytosolic calcium ion concentration"/>
    <property type="evidence" value="ECO:0007669"/>
    <property type="project" value="TreeGrafter"/>
</dbReference>
<dbReference type="PANTHER" id="PTHR10117:SF50">
    <property type="entry name" value="ANK_REP_REGION DOMAIN-CONTAINING PROTEIN"/>
    <property type="match status" value="1"/>
</dbReference>
<keyword evidence="13" id="KW-1185">Reference proteome</keyword>
<evidence type="ECO:0000256" key="6">
    <source>
        <dbReference type="ARBA" id="ARBA00023043"/>
    </source>
</evidence>
<feature type="transmembrane region" description="Helical" evidence="10">
    <location>
        <begin position="628"/>
        <end position="650"/>
    </location>
</feature>
<dbReference type="SMART" id="SM01420">
    <property type="entry name" value="TRP_2"/>
    <property type="match status" value="1"/>
</dbReference>
<keyword evidence="7" id="KW-0406">Ion transport</keyword>
<evidence type="ECO:0000313" key="13">
    <source>
        <dbReference type="Proteomes" id="UP000549394"/>
    </source>
</evidence>
<dbReference type="InterPro" id="IPR002110">
    <property type="entry name" value="Ankyrin_rpt"/>
</dbReference>
<proteinExistence type="predicted"/>
<dbReference type="GO" id="GO:0070679">
    <property type="term" value="F:inositol 1,4,5 trisphosphate binding"/>
    <property type="evidence" value="ECO:0007669"/>
    <property type="project" value="TreeGrafter"/>
</dbReference>
<protein>
    <submittedName>
        <fullName evidence="12">DgyrCDS3606</fullName>
    </submittedName>
</protein>
<keyword evidence="6" id="KW-0040">ANK repeat</keyword>
<feature type="transmembrane region" description="Helical" evidence="10">
    <location>
        <begin position="377"/>
        <end position="396"/>
    </location>
</feature>
<feature type="transmembrane region" description="Helical" evidence="10">
    <location>
        <begin position="533"/>
        <end position="554"/>
    </location>
</feature>
<name>A0A7I8VGG2_9ANNE</name>
<dbReference type="GO" id="GO:0007338">
    <property type="term" value="P:single fertilization"/>
    <property type="evidence" value="ECO:0007669"/>
    <property type="project" value="TreeGrafter"/>
</dbReference>
<evidence type="ECO:0000256" key="9">
    <source>
        <dbReference type="ARBA" id="ARBA00023303"/>
    </source>
</evidence>
<dbReference type="InterPro" id="IPR036770">
    <property type="entry name" value="Ankyrin_rpt-contain_sf"/>
</dbReference>
<feature type="transmembrane region" description="Helical" evidence="10">
    <location>
        <begin position="446"/>
        <end position="468"/>
    </location>
</feature>
<reference evidence="12 13" key="1">
    <citation type="submission" date="2020-08" db="EMBL/GenBank/DDBJ databases">
        <authorList>
            <person name="Hejnol A."/>
        </authorList>
    </citation>
    <scope>NUCLEOTIDE SEQUENCE [LARGE SCALE GENOMIC DNA]</scope>
</reference>
<keyword evidence="3 10" id="KW-0812">Transmembrane</keyword>
<dbReference type="SMART" id="SM00248">
    <property type="entry name" value="ANK"/>
    <property type="match status" value="2"/>
</dbReference>
<dbReference type="Gene3D" id="1.25.40.20">
    <property type="entry name" value="Ankyrin repeat-containing domain"/>
    <property type="match status" value="1"/>
</dbReference>
<dbReference type="Gene3D" id="1.10.287.70">
    <property type="match status" value="1"/>
</dbReference>
<dbReference type="EMBL" id="CAJFCJ010000005">
    <property type="protein sequence ID" value="CAD5114480.1"/>
    <property type="molecule type" value="Genomic_DNA"/>
</dbReference>
<dbReference type="GO" id="GO:0005886">
    <property type="term" value="C:plasma membrane"/>
    <property type="evidence" value="ECO:0007669"/>
    <property type="project" value="TreeGrafter"/>
</dbReference>
<dbReference type="PRINTS" id="PR01097">
    <property type="entry name" value="TRNSRECEPTRP"/>
</dbReference>
<keyword evidence="5 10" id="KW-1133">Transmembrane helix</keyword>
<comment type="subcellular location">
    <subcellularLocation>
        <location evidence="1">Membrane</location>
        <topology evidence="1">Multi-pass membrane protein</topology>
    </subcellularLocation>
</comment>
<accession>A0A7I8VGG2</accession>
<sequence length="735" mass="84578">MSKTTKTDSPTHHQLVERKRVTIQAPELEDEVDPAESKTGLGYTALTKQQRHLLKLVDEGDLYEVEEYIKDNPSLDINGIDYQGRSALTIAIENQNEELVEYFISQPNIRFGDSLLRAVKEGNLSVVETLIDAQERRTKMNIKEEPIESAEFAPHITPLLLACLEDHFEIARFLMSRGHELKISSPLDYEVVDEYAEYGERLEDSRARIDSYKALSSSSYMMLSSEDPVLNAFRIAYEADKMTDKDPIYKDDYEEMSENCRKFSCAVLDQCRTSEEVAIILSQTHTKKDGLGTGTIYPRLFLAMDLEMKEFITHSNCQKVIENIWTKYHPNVMWYSPLWKLLYFTPQVFLLPFIYLIYIFAPCASFLKYWQAPMNKFLGHLVSYLVFLCLLFVSVIKGGDQVGSRVPNLNGGIDICIWLWVAGMIFEQAQVSVFSGIKGYKKQWWLIYDLVMQITFVISFIGRLASFIKSNDEGAAYRDLVRDLWPWNDPQLISEAFYCFATVLAFGKLLYFVQGSKVLGPMLLSLSRMMYDVFQMLFLFVLIMFAFATAMARMSGYYKDSARKDAPDGDVTKQPDAFTDFGSSFKTLFWNLFGYGEPEFADIVVSNNCTSTINCNVNKHKFTEGSGYLLYGLYHLLAVTTMLNMLIAMMSNSLNHIQENEDREWKFSRSRLWITYLNYPFLPPPLNLIPCPIEIYHCFKWTTKYVCGKNDSDEVAKFSQQVSNIIFIIYNFLGA</sequence>
<evidence type="ECO:0000256" key="2">
    <source>
        <dbReference type="ARBA" id="ARBA00022448"/>
    </source>
</evidence>
<dbReference type="PANTHER" id="PTHR10117">
    <property type="entry name" value="TRANSIENT RECEPTOR POTENTIAL CHANNEL"/>
    <property type="match status" value="1"/>
</dbReference>
<evidence type="ECO:0000256" key="10">
    <source>
        <dbReference type="SAM" id="Phobius"/>
    </source>
</evidence>
<evidence type="ECO:0000313" key="12">
    <source>
        <dbReference type="EMBL" id="CAD5114480.1"/>
    </source>
</evidence>
<feature type="transmembrane region" description="Helical" evidence="10">
    <location>
        <begin position="348"/>
        <end position="371"/>
    </location>
</feature>
<gene>
    <name evidence="12" type="ORF">DGYR_LOCUS3317</name>
</gene>
<dbReference type="Proteomes" id="UP000549394">
    <property type="component" value="Unassembled WGS sequence"/>
</dbReference>
<dbReference type="GO" id="GO:0034703">
    <property type="term" value="C:cation channel complex"/>
    <property type="evidence" value="ECO:0007669"/>
    <property type="project" value="TreeGrafter"/>
</dbReference>
<keyword evidence="9" id="KW-0407">Ion channel</keyword>
<keyword evidence="8 10" id="KW-0472">Membrane</keyword>
<keyword evidence="4" id="KW-0677">Repeat</keyword>
<evidence type="ECO:0000256" key="8">
    <source>
        <dbReference type="ARBA" id="ARBA00023136"/>
    </source>
</evidence>
<organism evidence="12 13">
    <name type="scientific">Dimorphilus gyrociliatus</name>
    <dbReference type="NCBI Taxonomy" id="2664684"/>
    <lineage>
        <taxon>Eukaryota</taxon>
        <taxon>Metazoa</taxon>
        <taxon>Spiralia</taxon>
        <taxon>Lophotrochozoa</taxon>
        <taxon>Annelida</taxon>
        <taxon>Polychaeta</taxon>
        <taxon>Polychaeta incertae sedis</taxon>
        <taxon>Dinophilidae</taxon>
        <taxon>Dimorphilus</taxon>
    </lineage>
</organism>
<dbReference type="GO" id="GO:0015279">
    <property type="term" value="F:store-operated calcium channel activity"/>
    <property type="evidence" value="ECO:0007669"/>
    <property type="project" value="TreeGrafter"/>
</dbReference>
<keyword evidence="2" id="KW-0813">Transport</keyword>
<evidence type="ECO:0000256" key="4">
    <source>
        <dbReference type="ARBA" id="ARBA00022737"/>
    </source>
</evidence>
<dbReference type="SUPFAM" id="SSF48403">
    <property type="entry name" value="Ankyrin repeat"/>
    <property type="match status" value="1"/>
</dbReference>
<dbReference type="InterPro" id="IPR013555">
    <property type="entry name" value="TRP_dom"/>
</dbReference>
<evidence type="ECO:0000259" key="11">
    <source>
        <dbReference type="SMART" id="SM01420"/>
    </source>
</evidence>
<feature type="domain" description="Transient receptor ion channel" evidence="11">
    <location>
        <begin position="186"/>
        <end position="250"/>
    </location>
</feature>
<evidence type="ECO:0000256" key="5">
    <source>
        <dbReference type="ARBA" id="ARBA00022989"/>
    </source>
</evidence>
<evidence type="ECO:0000256" key="1">
    <source>
        <dbReference type="ARBA" id="ARBA00004141"/>
    </source>
</evidence>
<dbReference type="Pfam" id="PF00520">
    <property type="entry name" value="Ion_trans"/>
    <property type="match status" value="1"/>
</dbReference>
<dbReference type="InterPro" id="IPR002153">
    <property type="entry name" value="TRPC_channel"/>
</dbReference>
<dbReference type="AlphaFoldDB" id="A0A7I8VGG2"/>
<feature type="transmembrane region" description="Helical" evidence="10">
    <location>
        <begin position="492"/>
        <end position="513"/>
    </location>
</feature>
<dbReference type="OrthoDB" id="2373987at2759"/>
<comment type="caution">
    <text evidence="12">The sequence shown here is derived from an EMBL/GenBank/DDBJ whole genome shotgun (WGS) entry which is preliminary data.</text>
</comment>
<evidence type="ECO:0000256" key="3">
    <source>
        <dbReference type="ARBA" id="ARBA00022692"/>
    </source>
</evidence>